<evidence type="ECO:0000256" key="1">
    <source>
        <dbReference type="SAM" id="Phobius"/>
    </source>
</evidence>
<dbReference type="CDD" id="cd00761">
    <property type="entry name" value="Glyco_tranf_GTA_type"/>
    <property type="match status" value="1"/>
</dbReference>
<dbReference type="EMBL" id="JAUOEL010000008">
    <property type="protein sequence ID" value="MDO5976650.1"/>
    <property type="molecule type" value="Genomic_DNA"/>
</dbReference>
<gene>
    <name evidence="3" type="ORF">Q4Q40_20805</name>
</gene>
<name>A0ABT8WU17_9FLAO</name>
<feature type="transmembrane region" description="Helical" evidence="1">
    <location>
        <begin position="183"/>
        <end position="200"/>
    </location>
</feature>
<dbReference type="SUPFAM" id="SSF53448">
    <property type="entry name" value="Nucleotide-diphospho-sugar transferases"/>
    <property type="match status" value="1"/>
</dbReference>
<accession>A0ABT8WU17</accession>
<evidence type="ECO:0000259" key="2">
    <source>
        <dbReference type="Pfam" id="PF00535"/>
    </source>
</evidence>
<sequence>MIYLIHQNNKPFRILNNEFKTIPFEVKSSITSTLFELAKLFPEEILIWCHEAYIDNINKAQIPNVFHHKHILASYSVFHKNYIPEHIGFVDQSVYLKVNKKVCYPTWLMSSDVGGIHAALLNTVFKDFKKHANFNYFINSLAKTGMSQGLFCYSEPQLLLNVPESMADNQASTSELFRFVKTHYKWVWGYLLFLCFIIYLKKIPFIPFIKSLLIKKQQVNFDFTSIPLKSSKQVIDKKEVDVIIPTIGRKQYLYDVLKDLSKQTILPKNVIIVEQNPQENATSSLDYLTNEEWPFNIKHKFIHQSGVCNARNIALDLVESEWTLLGDDDNRFEPDLIKNLLKAVEKTGTKVGTTIYLKPEEKQTYFKTSQTPVFGGGNSFMKSSLIKDVKFGMEYEHNYGEDIDFGMQLRNLGEDIIYYSNIRITHLKAPFGGYRIKVEHPWDHEKCQPKPSPTIMLFNLTHLTKQQNQLYKLLLFIKYYKSQSIKNPFKYIANMKKEWYVSLLWADKLKERFNA</sequence>
<dbReference type="InterPro" id="IPR029044">
    <property type="entry name" value="Nucleotide-diphossugar_trans"/>
</dbReference>
<dbReference type="Gene3D" id="3.90.550.10">
    <property type="entry name" value="Spore Coat Polysaccharide Biosynthesis Protein SpsA, Chain A"/>
    <property type="match status" value="1"/>
</dbReference>
<keyword evidence="1" id="KW-0472">Membrane</keyword>
<comment type="caution">
    <text evidence="3">The sequence shown here is derived from an EMBL/GenBank/DDBJ whole genome shotgun (WGS) entry which is preliminary data.</text>
</comment>
<keyword evidence="1" id="KW-0812">Transmembrane</keyword>
<dbReference type="InterPro" id="IPR050834">
    <property type="entry name" value="Glycosyltransf_2"/>
</dbReference>
<dbReference type="Proteomes" id="UP001176806">
    <property type="component" value="Unassembled WGS sequence"/>
</dbReference>
<dbReference type="PANTHER" id="PTHR43685:SF2">
    <property type="entry name" value="GLYCOSYLTRANSFERASE 2-LIKE DOMAIN-CONTAINING PROTEIN"/>
    <property type="match status" value="1"/>
</dbReference>
<proteinExistence type="predicted"/>
<dbReference type="EC" id="2.4.-.-" evidence="3"/>
<organism evidence="3 4">
    <name type="scientific">Flavivirga jejuensis</name>
    <dbReference type="NCBI Taxonomy" id="870487"/>
    <lineage>
        <taxon>Bacteria</taxon>
        <taxon>Pseudomonadati</taxon>
        <taxon>Bacteroidota</taxon>
        <taxon>Flavobacteriia</taxon>
        <taxon>Flavobacteriales</taxon>
        <taxon>Flavobacteriaceae</taxon>
        <taxon>Flavivirga</taxon>
    </lineage>
</organism>
<dbReference type="PANTHER" id="PTHR43685">
    <property type="entry name" value="GLYCOSYLTRANSFERASE"/>
    <property type="match status" value="1"/>
</dbReference>
<protein>
    <submittedName>
        <fullName evidence="3">Glycosyltransferase family A protein</fullName>
        <ecNumber evidence="3">2.4.-.-</ecNumber>
    </submittedName>
</protein>
<feature type="domain" description="Glycosyltransferase 2-like" evidence="2">
    <location>
        <begin position="242"/>
        <end position="371"/>
    </location>
</feature>
<dbReference type="RefSeq" id="WP_303303959.1">
    <property type="nucleotide sequence ID" value="NZ_BAABDA010000007.1"/>
</dbReference>
<evidence type="ECO:0000313" key="4">
    <source>
        <dbReference type="Proteomes" id="UP001176806"/>
    </source>
</evidence>
<evidence type="ECO:0000313" key="3">
    <source>
        <dbReference type="EMBL" id="MDO5976650.1"/>
    </source>
</evidence>
<dbReference type="InterPro" id="IPR001173">
    <property type="entry name" value="Glyco_trans_2-like"/>
</dbReference>
<keyword evidence="3" id="KW-0808">Transferase</keyword>
<dbReference type="Pfam" id="PF00535">
    <property type="entry name" value="Glycos_transf_2"/>
    <property type="match status" value="1"/>
</dbReference>
<reference evidence="3" key="1">
    <citation type="submission" date="2023-07" db="EMBL/GenBank/DDBJ databases">
        <title>Two novel species in the genus Flavivirga.</title>
        <authorList>
            <person name="Kwon K."/>
        </authorList>
    </citation>
    <scope>NUCLEOTIDE SEQUENCE</scope>
    <source>
        <strain evidence="3">KACC 14158</strain>
    </source>
</reference>
<dbReference type="GO" id="GO:0016757">
    <property type="term" value="F:glycosyltransferase activity"/>
    <property type="evidence" value="ECO:0007669"/>
    <property type="project" value="UniProtKB-KW"/>
</dbReference>
<keyword evidence="3" id="KW-0328">Glycosyltransferase</keyword>
<keyword evidence="1" id="KW-1133">Transmembrane helix</keyword>
<keyword evidence="4" id="KW-1185">Reference proteome</keyword>